<dbReference type="Pfam" id="PF01520">
    <property type="entry name" value="Amidase_3"/>
    <property type="match status" value="1"/>
</dbReference>
<proteinExistence type="predicted"/>
<evidence type="ECO:0000313" key="4">
    <source>
        <dbReference type="Proteomes" id="UP000732377"/>
    </source>
</evidence>
<accession>A0A953I356</accession>
<reference evidence="3" key="1">
    <citation type="submission" date="2017-11" db="EMBL/GenBank/DDBJ databases">
        <title>Three new genomes from thermophilic consortium.</title>
        <authorList>
            <person name="Quaggio R."/>
            <person name="Amgarten D."/>
            <person name="Setubal J.C."/>
        </authorList>
    </citation>
    <scope>NUCLEOTIDE SEQUENCE</scope>
    <source>
        <strain evidence="3">ZCTH01-B2</strain>
    </source>
</reference>
<gene>
    <name evidence="3" type="ORF">CWE10_07935</name>
</gene>
<dbReference type="PANTHER" id="PTHR30404:SF0">
    <property type="entry name" value="N-ACETYLMURAMOYL-L-ALANINE AMIDASE AMIC"/>
    <property type="match status" value="1"/>
</dbReference>
<dbReference type="GO" id="GO:0009253">
    <property type="term" value="P:peptidoglycan catabolic process"/>
    <property type="evidence" value="ECO:0007669"/>
    <property type="project" value="InterPro"/>
</dbReference>
<feature type="domain" description="MurNAc-LAA" evidence="2">
    <location>
        <begin position="67"/>
        <end position="177"/>
    </location>
</feature>
<protein>
    <submittedName>
        <fullName evidence="3">N-acetylmuramoyl-L-alanine amidase</fullName>
    </submittedName>
</protein>
<dbReference type="PANTHER" id="PTHR30404">
    <property type="entry name" value="N-ACETYLMURAMOYL-L-ALANINE AMIDASE"/>
    <property type="match status" value="1"/>
</dbReference>
<dbReference type="GO" id="GO:0008745">
    <property type="term" value="F:N-acetylmuramoyl-L-alanine amidase activity"/>
    <property type="evidence" value="ECO:0007669"/>
    <property type="project" value="InterPro"/>
</dbReference>
<dbReference type="Proteomes" id="UP000732377">
    <property type="component" value="Unassembled WGS sequence"/>
</dbReference>
<dbReference type="AlphaFoldDB" id="A0A953I356"/>
<dbReference type="EMBL" id="PIUK01000061">
    <property type="protein sequence ID" value="MBY6276136.1"/>
    <property type="molecule type" value="Genomic_DNA"/>
</dbReference>
<evidence type="ECO:0000256" key="1">
    <source>
        <dbReference type="ARBA" id="ARBA00022801"/>
    </source>
</evidence>
<evidence type="ECO:0000259" key="2">
    <source>
        <dbReference type="SMART" id="SM00646"/>
    </source>
</evidence>
<dbReference type="GO" id="GO:0030288">
    <property type="term" value="C:outer membrane-bounded periplasmic space"/>
    <property type="evidence" value="ECO:0007669"/>
    <property type="project" value="TreeGrafter"/>
</dbReference>
<keyword evidence="1" id="KW-0378">Hydrolase</keyword>
<name>A0A953I356_SYMTR</name>
<dbReference type="RefSeq" id="WP_273379136.1">
    <property type="nucleotide sequence ID" value="NZ_PIUK01000061.1"/>
</dbReference>
<dbReference type="Gene3D" id="3.40.630.40">
    <property type="entry name" value="Zn-dependent exopeptidases"/>
    <property type="match status" value="1"/>
</dbReference>
<sequence length="244" mass="27338">MVKIMIDPGHEGVENNLDPGAVANGLKEAALTLRIAKYMYDMLNEYEGVQVRLTRTGNQRLTLSQRAKMANEWGADFFISIHINAGGGTGFESYVYNGNVSAATIAYQNVIHAEIMKSIGSVKDRGKKRANYAVLRETKMPAILTENLFIDNANDAAKLKSEQFLLQVAYGHVEGIAKAFDLKKKKEAVKMSEQAKTEYDKEVDAAFEFLKQNGVVTQDRRNEPVTRAQMFLMLHRFAKNVLKK</sequence>
<dbReference type="SMART" id="SM00646">
    <property type="entry name" value="Ami_3"/>
    <property type="match status" value="1"/>
</dbReference>
<dbReference type="InterPro" id="IPR002508">
    <property type="entry name" value="MurNAc-LAA_cat"/>
</dbReference>
<organism evidence="3 4">
    <name type="scientific">Symbiobacterium thermophilum</name>
    <dbReference type="NCBI Taxonomy" id="2734"/>
    <lineage>
        <taxon>Bacteria</taxon>
        <taxon>Bacillati</taxon>
        <taxon>Bacillota</taxon>
        <taxon>Clostridia</taxon>
        <taxon>Eubacteriales</taxon>
        <taxon>Symbiobacteriaceae</taxon>
        <taxon>Symbiobacterium</taxon>
    </lineage>
</organism>
<dbReference type="CDD" id="cd02696">
    <property type="entry name" value="MurNAc-LAA"/>
    <property type="match status" value="1"/>
</dbReference>
<dbReference type="InterPro" id="IPR050695">
    <property type="entry name" value="N-acetylmuramoyl_amidase_3"/>
</dbReference>
<comment type="caution">
    <text evidence="3">The sequence shown here is derived from an EMBL/GenBank/DDBJ whole genome shotgun (WGS) entry which is preliminary data.</text>
</comment>
<dbReference type="SUPFAM" id="SSF53187">
    <property type="entry name" value="Zn-dependent exopeptidases"/>
    <property type="match status" value="1"/>
</dbReference>
<evidence type="ECO:0000313" key="3">
    <source>
        <dbReference type="EMBL" id="MBY6276136.1"/>
    </source>
</evidence>